<dbReference type="Proteomes" id="UP001152747">
    <property type="component" value="Unassembled WGS sequence"/>
</dbReference>
<dbReference type="CDD" id="cd03028">
    <property type="entry name" value="GRX_PICOT_like"/>
    <property type="match status" value="2"/>
</dbReference>
<dbReference type="PROSITE" id="PS51354">
    <property type="entry name" value="GLUTAREDOXIN_2"/>
    <property type="match status" value="2"/>
</dbReference>
<dbReference type="InterPro" id="IPR036249">
    <property type="entry name" value="Thioredoxin-like_sf"/>
</dbReference>
<reference evidence="6" key="1">
    <citation type="submission" date="2022-11" db="EMBL/GenBank/DDBJ databases">
        <authorList>
            <person name="Kikuchi T."/>
        </authorList>
    </citation>
    <scope>NUCLEOTIDE SEQUENCE</scope>
    <source>
        <strain evidence="6">PS1010</strain>
    </source>
</reference>
<dbReference type="SUPFAM" id="SSF52833">
    <property type="entry name" value="Thioredoxin-like"/>
    <property type="match status" value="3"/>
</dbReference>
<dbReference type="GO" id="GO:0005829">
    <property type="term" value="C:cytosol"/>
    <property type="evidence" value="ECO:0007669"/>
    <property type="project" value="TreeGrafter"/>
</dbReference>
<dbReference type="PANTHER" id="PTHR10293">
    <property type="entry name" value="GLUTAREDOXIN FAMILY MEMBER"/>
    <property type="match status" value="1"/>
</dbReference>
<dbReference type="Pfam" id="PF00462">
    <property type="entry name" value="Glutaredoxin"/>
    <property type="match status" value="2"/>
</dbReference>
<evidence type="ECO:0000256" key="1">
    <source>
        <dbReference type="ARBA" id="ARBA00022723"/>
    </source>
</evidence>
<dbReference type="GO" id="GO:0051536">
    <property type="term" value="F:iron-sulfur cluster binding"/>
    <property type="evidence" value="ECO:0007669"/>
    <property type="project" value="UniProtKB-KW"/>
</dbReference>
<dbReference type="PANTHER" id="PTHR10293:SF73">
    <property type="entry name" value="GLUTAREDOXIN-3"/>
    <property type="match status" value="1"/>
</dbReference>
<protein>
    <submittedName>
        <fullName evidence="6">Uncharacterized protein</fullName>
    </submittedName>
</protein>
<keyword evidence="3" id="KW-0411">Iron-sulfur</keyword>
<name>A0A9P1IT80_9PELO</name>
<dbReference type="Pfam" id="PF00085">
    <property type="entry name" value="Thioredoxin"/>
    <property type="match status" value="1"/>
</dbReference>
<dbReference type="GO" id="GO:0006879">
    <property type="term" value="P:intracellular iron ion homeostasis"/>
    <property type="evidence" value="ECO:0007669"/>
    <property type="project" value="TreeGrafter"/>
</dbReference>
<dbReference type="InterPro" id="IPR013766">
    <property type="entry name" value="Thioredoxin_domain"/>
</dbReference>
<dbReference type="InterPro" id="IPR002109">
    <property type="entry name" value="Glutaredoxin"/>
</dbReference>
<evidence type="ECO:0000259" key="4">
    <source>
        <dbReference type="Pfam" id="PF00085"/>
    </source>
</evidence>
<evidence type="ECO:0000256" key="2">
    <source>
        <dbReference type="ARBA" id="ARBA00023004"/>
    </source>
</evidence>
<keyword evidence="7" id="KW-1185">Reference proteome</keyword>
<feature type="domain" description="Glutaredoxin" evidence="5">
    <location>
        <begin position="247"/>
        <end position="310"/>
    </location>
</feature>
<dbReference type="InterPro" id="IPR033658">
    <property type="entry name" value="GRX_PICOT-like"/>
</dbReference>
<feature type="domain" description="Thioredoxin" evidence="4">
    <location>
        <begin position="11"/>
        <end position="98"/>
    </location>
</feature>
<sequence>MPISEIKTGEQVAEFIKDPSPAVLHFYANWAPSCEQVNALIDDFVEDSNLAIRTAFIDAEGLPGITLNFKVTAAPTLIYFSNGKEVGRVDGFLPTEIKEKALNTVTRYSTAAPFADNVDEEALKKALFLRIEKLTKKSPVMLFMKGDPSQPKCGFSRTIVGLLQSKNIEFDSFDILSDDSVRQGLKEYSNWPTYPQLYLNGELVGGLDVVKEEFADEAFVEKLPKVGEGKLTLEDRLKKLISSQRMMLFMKGDRNEPKCGFSRTIVGLLNEAKADYGTFDILGDEEVRQGLKTFSNWPTYPQLYLDGELIGGLDVVKEELLDTHFLRSMPRVGRS</sequence>
<evidence type="ECO:0000313" key="6">
    <source>
        <dbReference type="EMBL" id="CAI5450825.1"/>
    </source>
</evidence>
<keyword evidence="2" id="KW-0408">Iron</keyword>
<gene>
    <name evidence="6" type="ORF">CAMP_LOCUS13462</name>
</gene>
<evidence type="ECO:0000259" key="5">
    <source>
        <dbReference type="Pfam" id="PF00462"/>
    </source>
</evidence>
<dbReference type="Gene3D" id="3.40.30.10">
    <property type="entry name" value="Glutaredoxin"/>
    <property type="match status" value="3"/>
</dbReference>
<proteinExistence type="predicted"/>
<dbReference type="InterPro" id="IPR004480">
    <property type="entry name" value="Monothiol_GRX-rel"/>
</dbReference>
<dbReference type="GO" id="GO:0046872">
    <property type="term" value="F:metal ion binding"/>
    <property type="evidence" value="ECO:0007669"/>
    <property type="project" value="UniProtKB-KW"/>
</dbReference>
<comment type="caution">
    <text evidence="6">The sequence shown here is derived from an EMBL/GenBank/DDBJ whole genome shotgun (WGS) entry which is preliminary data.</text>
</comment>
<organism evidence="6 7">
    <name type="scientific">Caenorhabditis angaria</name>
    <dbReference type="NCBI Taxonomy" id="860376"/>
    <lineage>
        <taxon>Eukaryota</taxon>
        <taxon>Metazoa</taxon>
        <taxon>Ecdysozoa</taxon>
        <taxon>Nematoda</taxon>
        <taxon>Chromadorea</taxon>
        <taxon>Rhabditida</taxon>
        <taxon>Rhabditina</taxon>
        <taxon>Rhabditomorpha</taxon>
        <taxon>Rhabditoidea</taxon>
        <taxon>Rhabditidae</taxon>
        <taxon>Peloderinae</taxon>
        <taxon>Caenorhabditis</taxon>
    </lineage>
</organism>
<keyword evidence="1" id="KW-0479">Metal-binding</keyword>
<dbReference type="FunFam" id="3.40.30.10:FF:000012">
    <property type="entry name" value="Monothiol glutaredoxin"/>
    <property type="match status" value="2"/>
</dbReference>
<dbReference type="GO" id="GO:0005634">
    <property type="term" value="C:nucleus"/>
    <property type="evidence" value="ECO:0007669"/>
    <property type="project" value="TreeGrafter"/>
</dbReference>
<feature type="domain" description="Glutaredoxin" evidence="5">
    <location>
        <begin position="140"/>
        <end position="204"/>
    </location>
</feature>
<accession>A0A9P1IT80</accession>
<evidence type="ECO:0000256" key="3">
    <source>
        <dbReference type="ARBA" id="ARBA00023014"/>
    </source>
</evidence>
<dbReference type="OrthoDB" id="415696at2759"/>
<evidence type="ECO:0000313" key="7">
    <source>
        <dbReference type="Proteomes" id="UP001152747"/>
    </source>
</evidence>
<dbReference type="AlphaFoldDB" id="A0A9P1IT80"/>
<dbReference type="EMBL" id="CANHGI010000005">
    <property type="protein sequence ID" value="CAI5450825.1"/>
    <property type="molecule type" value="Genomic_DNA"/>
</dbReference>